<dbReference type="GO" id="GO:0008641">
    <property type="term" value="F:ubiquitin-like modifier activating enzyme activity"/>
    <property type="evidence" value="ECO:0007669"/>
    <property type="project" value="InterPro"/>
</dbReference>
<evidence type="ECO:0000313" key="3">
    <source>
        <dbReference type="Proteomes" id="UP000092018"/>
    </source>
</evidence>
<evidence type="ECO:0000259" key="1">
    <source>
        <dbReference type="Pfam" id="PF00899"/>
    </source>
</evidence>
<accession>A0AAN0XZB7</accession>
<dbReference type="KEGG" id="vbr:A6E01_19785"/>
<dbReference type="Gene3D" id="3.40.50.720">
    <property type="entry name" value="NAD(P)-binding Rossmann-like Domain"/>
    <property type="match status" value="1"/>
</dbReference>
<proteinExistence type="predicted"/>
<dbReference type="Pfam" id="PF00899">
    <property type="entry name" value="ThiF"/>
    <property type="match status" value="1"/>
</dbReference>
<name>A0AAN0XZB7_9VIBR</name>
<dbReference type="AlphaFoldDB" id="A0AAN0XZB7"/>
<dbReference type="RefSeq" id="WP_065211218.1">
    <property type="nucleotide sequence ID" value="NZ_CP016179.1"/>
</dbReference>
<dbReference type="InterPro" id="IPR022500">
    <property type="entry name" value="PRTRC_ThiF"/>
</dbReference>
<protein>
    <recommendedName>
        <fullName evidence="1">THIF-type NAD/FAD binding fold domain-containing protein</fullName>
    </recommendedName>
</protein>
<dbReference type="NCBIfam" id="TIGR03736">
    <property type="entry name" value="PRTRC_ThiF"/>
    <property type="match status" value="1"/>
</dbReference>
<dbReference type="EMBL" id="CP016179">
    <property type="protein sequence ID" value="ANO35456.1"/>
    <property type="molecule type" value="Genomic_DNA"/>
</dbReference>
<keyword evidence="2" id="KW-0614">Plasmid</keyword>
<evidence type="ECO:0000313" key="2">
    <source>
        <dbReference type="EMBL" id="ANO35456.1"/>
    </source>
</evidence>
<reference evidence="2 3" key="1">
    <citation type="submission" date="2016-06" db="EMBL/GenBank/DDBJ databases">
        <title>Adaptive Radiation by Waves of Gene Transfer Leads to Fine-Scale Resource Partitioning in Marine Microbes.</title>
        <authorList>
            <person name="Hehemann J.-H."/>
            <person name="Arevalo P."/>
            <person name="Datta M.S."/>
            <person name="Yu X."/>
            <person name="Corzett C."/>
            <person name="Henschel A."/>
            <person name="Preheim S.P."/>
            <person name="Timberlake S."/>
            <person name="Alm E.J."/>
            <person name="Polz M.F."/>
        </authorList>
    </citation>
    <scope>NUCLEOTIDE SEQUENCE [LARGE SCALE GENOMIC DNA]</scope>
    <source>
        <strain evidence="2 3">FF50</strain>
        <plasmid evidence="2 3">unnamed1</plasmid>
    </source>
</reference>
<feature type="domain" description="THIF-type NAD/FAD binding fold" evidence="1">
    <location>
        <begin position="14"/>
        <end position="139"/>
    </location>
</feature>
<dbReference type="Proteomes" id="UP000092018">
    <property type="component" value="Plasmid unnamed1"/>
</dbReference>
<organism evidence="2 3">
    <name type="scientific">Vibrio breoganii</name>
    <dbReference type="NCBI Taxonomy" id="553239"/>
    <lineage>
        <taxon>Bacteria</taxon>
        <taxon>Pseudomonadati</taxon>
        <taxon>Pseudomonadota</taxon>
        <taxon>Gammaproteobacteria</taxon>
        <taxon>Vibrionales</taxon>
        <taxon>Vibrionaceae</taxon>
        <taxon>Vibrio</taxon>
    </lineage>
</organism>
<dbReference type="InterPro" id="IPR035985">
    <property type="entry name" value="Ubiquitin-activating_enz"/>
</dbReference>
<geneLocation type="plasmid" evidence="2 3">
    <name>unnamed1</name>
</geneLocation>
<dbReference type="InterPro" id="IPR000594">
    <property type="entry name" value="ThiF_NAD_FAD-bd"/>
</dbReference>
<dbReference type="SUPFAM" id="SSF69572">
    <property type="entry name" value="Activating enzymes of the ubiquitin-like proteins"/>
    <property type="match status" value="1"/>
</dbReference>
<sequence>MMSYHLPAEMLGKRLNVLLIGCGGTGSFFAEEITQMDTAFRAIDPSFGFDVTMYDGSDVSQANLVRQRFFPTQIGLNKAIATTWKTNNLYGRDFKAVPRDFTPNTNYQKYDIIVTALDRPSTRYKLYQAMKNNHKETLWLDLGNDDSSLQVVLGELGLKSTLPTICDLYDYENASDADALKKSCSATESLERQDLGVNATTARFGAQILWNLVRHGSITTHGAHINIRNLEIIPINVDPNVWSLYGYVQDEIHNTETA</sequence>
<gene>
    <name evidence="2" type="ORF">A6E01_19785</name>
</gene>